<keyword evidence="3" id="KW-1185">Reference proteome</keyword>
<dbReference type="InterPro" id="IPR011990">
    <property type="entry name" value="TPR-like_helical_dom_sf"/>
</dbReference>
<evidence type="ECO:0008006" key="4">
    <source>
        <dbReference type="Google" id="ProtNLM"/>
    </source>
</evidence>
<gene>
    <name evidence="2" type="ORF">Glove_109g134</name>
</gene>
<evidence type="ECO:0000313" key="2">
    <source>
        <dbReference type="EMBL" id="RHZ82516.1"/>
    </source>
</evidence>
<accession>A0A397J945</accession>
<protein>
    <recommendedName>
        <fullName evidence="4">Protein kinase domain-containing protein</fullName>
    </recommendedName>
</protein>
<dbReference type="SUPFAM" id="SSF81901">
    <property type="entry name" value="HCP-like"/>
    <property type="match status" value="2"/>
</dbReference>
<proteinExistence type="inferred from homology"/>
<evidence type="ECO:0000256" key="1">
    <source>
        <dbReference type="ARBA" id="ARBA00038101"/>
    </source>
</evidence>
<dbReference type="AlphaFoldDB" id="A0A397J945"/>
<dbReference type="PANTHER" id="PTHR11102:SF160">
    <property type="entry name" value="ERAD-ASSOCIATED E3 UBIQUITIN-PROTEIN LIGASE COMPONENT HRD3"/>
    <property type="match status" value="1"/>
</dbReference>
<dbReference type="Pfam" id="PF08238">
    <property type="entry name" value="Sel1"/>
    <property type="match status" value="6"/>
</dbReference>
<dbReference type="STRING" id="1348612.A0A397J945"/>
<comment type="caution">
    <text evidence="2">The sequence shown here is derived from an EMBL/GenBank/DDBJ whole genome shotgun (WGS) entry which is preliminary data.</text>
</comment>
<comment type="similarity">
    <text evidence="1">Belongs to the sel-1 family.</text>
</comment>
<dbReference type="EMBL" id="PQFF01000102">
    <property type="protein sequence ID" value="RHZ82516.1"/>
    <property type="molecule type" value="Genomic_DNA"/>
</dbReference>
<dbReference type="InterPro" id="IPR050767">
    <property type="entry name" value="Sel1_AlgK"/>
</dbReference>
<dbReference type="InterPro" id="IPR011009">
    <property type="entry name" value="Kinase-like_dom_sf"/>
</dbReference>
<dbReference type="InterPro" id="IPR006597">
    <property type="entry name" value="Sel1-like"/>
</dbReference>
<dbReference type="PANTHER" id="PTHR11102">
    <property type="entry name" value="SEL-1-LIKE PROTEIN"/>
    <property type="match status" value="1"/>
</dbReference>
<evidence type="ECO:0000313" key="3">
    <source>
        <dbReference type="Proteomes" id="UP000266861"/>
    </source>
</evidence>
<sequence length="427" mass="49149">MNRNLKEIESCELRQEFIRQTKVEKKAFQWYLKLAKGGDSDGQNNLGYYYENGIGTTKCEKKAFRWYLKSTEVGNNKAQNNLDHRYQHGIGTKKDEGKAFKWYLKSAEDGNNEGQNILAEGESNEGQYNLGYCYQHGIGTTKDEGKAFQWYMKSAKGGNITGQYNLGYCYRYEIRTKKDEEEAFQWYLKSAEGGVSNGQNNLGHCYRYGIGTAKDEEEAFQWFLKSAKGGNKIGQGSLEYFYQNEIGISKIKKNKNNENKLMQDVKNNDVKVAVKCFNLLERKSICQNGPVVVDKIIHMSQLDESAKEWEIRRWIDYNKFKNIEYLAEGGFGSVWKAKWIVLPPGRASLLNYSAICQNGPVVVDKIIHMSQLDESAKEWEIRRWIDYNKFKNIEYLAEGGFGSVWKAKWIVLPPGRASLLNYSGLAW</sequence>
<dbReference type="SUPFAM" id="SSF56112">
    <property type="entry name" value="Protein kinase-like (PK-like)"/>
    <property type="match status" value="1"/>
</dbReference>
<dbReference type="Gene3D" id="1.25.40.10">
    <property type="entry name" value="Tetratricopeptide repeat domain"/>
    <property type="match status" value="2"/>
</dbReference>
<organism evidence="2 3">
    <name type="scientific">Diversispora epigaea</name>
    <dbReference type="NCBI Taxonomy" id="1348612"/>
    <lineage>
        <taxon>Eukaryota</taxon>
        <taxon>Fungi</taxon>
        <taxon>Fungi incertae sedis</taxon>
        <taxon>Mucoromycota</taxon>
        <taxon>Glomeromycotina</taxon>
        <taxon>Glomeromycetes</taxon>
        <taxon>Diversisporales</taxon>
        <taxon>Diversisporaceae</taxon>
        <taxon>Diversispora</taxon>
    </lineage>
</organism>
<dbReference type="OrthoDB" id="2384430at2759"/>
<dbReference type="SMART" id="SM00671">
    <property type="entry name" value="SEL1"/>
    <property type="match status" value="5"/>
</dbReference>
<name>A0A397J945_9GLOM</name>
<dbReference type="Proteomes" id="UP000266861">
    <property type="component" value="Unassembled WGS sequence"/>
</dbReference>
<reference evidence="2 3" key="1">
    <citation type="submission" date="2018-08" db="EMBL/GenBank/DDBJ databases">
        <title>Genome and evolution of the arbuscular mycorrhizal fungus Diversispora epigaea (formerly Glomus versiforme) and its bacterial endosymbionts.</title>
        <authorList>
            <person name="Sun X."/>
            <person name="Fei Z."/>
            <person name="Harrison M."/>
        </authorList>
    </citation>
    <scope>NUCLEOTIDE SEQUENCE [LARGE SCALE GENOMIC DNA]</scope>
    <source>
        <strain evidence="2 3">IT104</strain>
    </source>
</reference>